<sequence>MSTNKNPQRKLSRSERAMVDESETLVSEELKRPKRKTVATKKRSTAKSVVTASTELGTVKEEQQQQEKQQQSESLSEKGASSSSEKSQTIAPLDDNTPKESVKKPKRTPAPKKRATAKQDFTIVEQEPQPQPEPVSENDPAINADKATPNTPIEGEPSKNINYTPGTVERASTKDISDMLEEKAQQHYAFVCEDNNLPHSIMSDTTNTVPNTATEENTAKNVIKPSSSAPSFDQNDAANDNGLLVVMEKRKNHPVKRNAAKKFWKGRPRHHRRAFKKRSTFKSRRSTARQELGPPLPDYTVVPIKKDIIEDVPTKASVPPSVGEPFDEPTNKVAEPETDPKEPFVLYEPAAAATYDNRDLTLPIVKYQCVEDMEDNDYENVHESEEAAGYDDGNDNLMGDAPTLPCSATEPIMHDNEDDSITVITLQNLDDQTHTTCVRTDVGPTVEPTTLINELTPVDIKYDEYEPEDLLLVRGSTVKREQCNTVNANHHATNPEPSNVPVSVQIINYPSPSLVVPAADPMPYIVYDKLEYGSSGGTITIPDQVQPSKARTNVEQSAQYASPVQLDVADKHFSLSTSDGALAGQSKEQTVLFATQNKPCYGTETVLNSPKHEMVSNLPQQQHTVGVELGKQEPCKQDVLAGTGSERAVEQQAEEDDAVAAAAEEEEEDDDDGGFSLEDIDINSLVLVESQDSVNPNRTFYEIYVSNPDTGQLSEKPLDVPAAVIESIRSILESGER</sequence>
<feature type="compositionally biased region" description="Basic residues" evidence="1">
    <location>
        <begin position="104"/>
        <end position="116"/>
    </location>
</feature>
<dbReference type="AlphaFoldDB" id="A0A182STZ7"/>
<feature type="region of interest" description="Disordered" evidence="1">
    <location>
        <begin position="315"/>
        <end position="338"/>
    </location>
</feature>
<dbReference type="Proteomes" id="UP000075901">
    <property type="component" value="Unassembled WGS sequence"/>
</dbReference>
<keyword evidence="3" id="KW-1185">Reference proteome</keyword>
<feature type="compositionally biased region" description="Basic residues" evidence="1">
    <location>
        <begin position="32"/>
        <end position="45"/>
    </location>
</feature>
<protein>
    <submittedName>
        <fullName evidence="2">Uncharacterized protein</fullName>
    </submittedName>
</protein>
<feature type="compositionally biased region" description="Basic residues" evidence="1">
    <location>
        <begin position="264"/>
        <end position="287"/>
    </location>
</feature>
<feature type="region of interest" description="Disordered" evidence="1">
    <location>
        <begin position="264"/>
        <end position="295"/>
    </location>
</feature>
<organism evidence="2 3">
    <name type="scientific">Anopheles maculatus</name>
    <dbReference type="NCBI Taxonomy" id="74869"/>
    <lineage>
        <taxon>Eukaryota</taxon>
        <taxon>Metazoa</taxon>
        <taxon>Ecdysozoa</taxon>
        <taxon>Arthropoda</taxon>
        <taxon>Hexapoda</taxon>
        <taxon>Insecta</taxon>
        <taxon>Pterygota</taxon>
        <taxon>Neoptera</taxon>
        <taxon>Endopterygota</taxon>
        <taxon>Diptera</taxon>
        <taxon>Nematocera</taxon>
        <taxon>Culicoidea</taxon>
        <taxon>Culicidae</taxon>
        <taxon>Anophelinae</taxon>
        <taxon>Anopheles</taxon>
        <taxon>Anopheles maculatus group</taxon>
    </lineage>
</organism>
<accession>A0A182STZ7</accession>
<reference evidence="2" key="2">
    <citation type="submission" date="2020-05" db="UniProtKB">
        <authorList>
            <consortium name="EnsemblMetazoa"/>
        </authorList>
    </citation>
    <scope>IDENTIFICATION</scope>
    <source>
        <strain evidence="2">maculatus3</strain>
    </source>
</reference>
<dbReference type="EnsemblMetazoa" id="AMAM013360-RA">
    <property type="protein sequence ID" value="AMAM013360-PA"/>
    <property type="gene ID" value="AMAM013360"/>
</dbReference>
<dbReference type="VEuPathDB" id="VectorBase:AMAM013360"/>
<name>A0A182STZ7_9DIPT</name>
<feature type="region of interest" description="Disordered" evidence="1">
    <location>
        <begin position="652"/>
        <end position="677"/>
    </location>
</feature>
<evidence type="ECO:0000313" key="3">
    <source>
        <dbReference type="Proteomes" id="UP000075901"/>
    </source>
</evidence>
<feature type="region of interest" description="Disordered" evidence="1">
    <location>
        <begin position="1"/>
        <end position="167"/>
    </location>
</feature>
<feature type="compositionally biased region" description="Low complexity" evidence="1">
    <location>
        <begin position="66"/>
        <end position="87"/>
    </location>
</feature>
<evidence type="ECO:0000256" key="1">
    <source>
        <dbReference type="SAM" id="MobiDB-lite"/>
    </source>
</evidence>
<feature type="compositionally biased region" description="Polar residues" evidence="1">
    <location>
        <begin position="46"/>
        <end position="56"/>
    </location>
</feature>
<evidence type="ECO:0000313" key="2">
    <source>
        <dbReference type="EnsemblMetazoa" id="AMAM013360-PA"/>
    </source>
</evidence>
<reference evidence="3" key="1">
    <citation type="submission" date="2013-09" db="EMBL/GenBank/DDBJ databases">
        <title>The Genome Sequence of Anopheles maculatus species B.</title>
        <authorList>
            <consortium name="The Broad Institute Genomics Platform"/>
            <person name="Neafsey D.E."/>
            <person name="Besansky N."/>
            <person name="Howell P."/>
            <person name="Walton C."/>
            <person name="Young S.K."/>
            <person name="Zeng Q."/>
            <person name="Gargeya S."/>
            <person name="Fitzgerald M."/>
            <person name="Haas B."/>
            <person name="Abouelleil A."/>
            <person name="Allen A.W."/>
            <person name="Alvarado L."/>
            <person name="Arachchi H.M."/>
            <person name="Berlin A.M."/>
            <person name="Chapman S.B."/>
            <person name="Gainer-Dewar J."/>
            <person name="Goldberg J."/>
            <person name="Griggs A."/>
            <person name="Gujja S."/>
            <person name="Hansen M."/>
            <person name="Howarth C."/>
            <person name="Imamovic A."/>
            <person name="Ireland A."/>
            <person name="Larimer J."/>
            <person name="McCowan C."/>
            <person name="Murphy C."/>
            <person name="Pearson M."/>
            <person name="Poon T.W."/>
            <person name="Priest M."/>
            <person name="Roberts A."/>
            <person name="Saif S."/>
            <person name="Shea T."/>
            <person name="Sisk P."/>
            <person name="Sykes S."/>
            <person name="Wortman J."/>
            <person name="Nusbaum C."/>
            <person name="Birren B."/>
        </authorList>
    </citation>
    <scope>NUCLEOTIDE SEQUENCE [LARGE SCALE GENOMIC DNA]</scope>
    <source>
        <strain evidence="3">maculatus3</strain>
    </source>
</reference>
<proteinExistence type="predicted"/>